<dbReference type="Pfam" id="PF06985">
    <property type="entry name" value="HET"/>
    <property type="match status" value="1"/>
</dbReference>
<feature type="domain" description="Heterokaryon incompatibility" evidence="1">
    <location>
        <begin position="50"/>
        <end position="225"/>
    </location>
</feature>
<dbReference type="GeneID" id="35606199"/>
<dbReference type="AlphaFoldDB" id="A0A2D3VE78"/>
<dbReference type="OrthoDB" id="3921930at2759"/>
<evidence type="ECO:0000313" key="2">
    <source>
        <dbReference type="EMBL" id="CZT25440.1"/>
    </source>
</evidence>
<reference evidence="2 3" key="1">
    <citation type="submission" date="2016-03" db="EMBL/GenBank/DDBJ databases">
        <authorList>
            <person name="Ploux O."/>
        </authorList>
    </citation>
    <scope>NUCLEOTIDE SEQUENCE [LARGE SCALE GENOMIC DNA]</scope>
    <source>
        <strain evidence="2 3">URUG2</strain>
    </source>
</reference>
<dbReference type="PANTHER" id="PTHR24148:SF73">
    <property type="entry name" value="HET DOMAIN PROTEIN (AFU_ORTHOLOGUE AFUA_8G01020)"/>
    <property type="match status" value="1"/>
</dbReference>
<dbReference type="InterPro" id="IPR052895">
    <property type="entry name" value="HetReg/Transcr_Mod"/>
</dbReference>
<accession>A0A2D3VE78</accession>
<dbReference type="RefSeq" id="XP_023632163.1">
    <property type="nucleotide sequence ID" value="XM_023776395.1"/>
</dbReference>
<sequence>MSDLSLASGSTYKTLTTGFIRVLHLQPAKSLEAPLVATLKSVHLDQEARYEALSYSWDGESNGIPLQDGSIILENVTHSIKGNLSNALRRLRHEDRPRIFWIDAICINQENLAERSAQVAIMARIFSTALRVIMWVGEDSAEGDGKAFIDWCLRATSIQKSSWSKSWRKTVYLIANQSFFYDKSDWVRSQYYNEPVLSWRPCKKRDLVFEFHWRRYFRRRWCVQETAFAKQVLLKCGSHEISLSGLRSANHYFHSALRWDTLQETCSDVLELMAQCNTLQCFDERDYIFALASLLRSQPGCPPITIDYTLSWTQVYINFTSDLIMADSLCQVWRVLHMAAGQYHAPWERSNELPSWVPDWRYPLLDSIGYKSFSKTNPPATLSYATMCGDGTTVTLRLAYFGKLSDVVVQDDVKEKYRSDDRLYRPHPEQMVGHVGYMLELNMAHLVLRAYGEEAMLFCIVGLFIGDEGGDTPAFVEMHDVFIR</sequence>
<name>A0A2D3VE78_9PEZI</name>
<dbReference type="EMBL" id="FJUY01000027">
    <property type="protein sequence ID" value="CZT25440.1"/>
    <property type="molecule type" value="Genomic_DNA"/>
</dbReference>
<proteinExistence type="predicted"/>
<dbReference type="STRING" id="112498.A0A2D3VE78"/>
<organism evidence="2 3">
    <name type="scientific">Ramularia collo-cygni</name>
    <dbReference type="NCBI Taxonomy" id="112498"/>
    <lineage>
        <taxon>Eukaryota</taxon>
        <taxon>Fungi</taxon>
        <taxon>Dikarya</taxon>
        <taxon>Ascomycota</taxon>
        <taxon>Pezizomycotina</taxon>
        <taxon>Dothideomycetes</taxon>
        <taxon>Dothideomycetidae</taxon>
        <taxon>Mycosphaerellales</taxon>
        <taxon>Mycosphaerellaceae</taxon>
        <taxon>Ramularia</taxon>
    </lineage>
</organism>
<dbReference type="Proteomes" id="UP000225277">
    <property type="component" value="Unassembled WGS sequence"/>
</dbReference>
<gene>
    <name evidence="2" type="ORF">RCC_11172</name>
</gene>
<evidence type="ECO:0000313" key="3">
    <source>
        <dbReference type="Proteomes" id="UP000225277"/>
    </source>
</evidence>
<dbReference type="PANTHER" id="PTHR24148">
    <property type="entry name" value="ANKYRIN REPEAT DOMAIN-CONTAINING PROTEIN 39 HOMOLOG-RELATED"/>
    <property type="match status" value="1"/>
</dbReference>
<protein>
    <recommendedName>
        <fullName evidence="1">Heterokaryon incompatibility domain-containing protein</fullName>
    </recommendedName>
</protein>
<dbReference type="InterPro" id="IPR010730">
    <property type="entry name" value="HET"/>
</dbReference>
<keyword evidence="3" id="KW-1185">Reference proteome</keyword>
<evidence type="ECO:0000259" key="1">
    <source>
        <dbReference type="Pfam" id="PF06985"/>
    </source>
</evidence>